<organism evidence="12 13">
    <name type="scientific">Pyronema omphalodes (strain CBS 100304)</name>
    <name type="common">Pyronema confluens</name>
    <dbReference type="NCBI Taxonomy" id="1076935"/>
    <lineage>
        <taxon>Eukaryota</taxon>
        <taxon>Fungi</taxon>
        <taxon>Dikarya</taxon>
        <taxon>Ascomycota</taxon>
        <taxon>Pezizomycotina</taxon>
        <taxon>Pezizomycetes</taxon>
        <taxon>Pezizales</taxon>
        <taxon>Pyronemataceae</taxon>
        <taxon>Pyronema</taxon>
    </lineage>
</organism>
<evidence type="ECO:0000256" key="5">
    <source>
        <dbReference type="ARBA" id="ARBA00022605"/>
    </source>
</evidence>
<dbReference type="SUPFAM" id="SSF56784">
    <property type="entry name" value="HAD-like"/>
    <property type="match status" value="1"/>
</dbReference>
<feature type="active site" description="Proton donor" evidence="11">
    <location>
        <position position="198"/>
    </location>
</feature>
<dbReference type="Proteomes" id="UP000018144">
    <property type="component" value="Unassembled WGS sequence"/>
</dbReference>
<evidence type="ECO:0000256" key="8">
    <source>
        <dbReference type="ARBA" id="ARBA00022842"/>
    </source>
</evidence>
<dbReference type="InterPro" id="IPR036412">
    <property type="entry name" value="HAD-like_sf"/>
</dbReference>
<dbReference type="SFLD" id="SFLDG01136">
    <property type="entry name" value="C1.6:_Phosphoserine_Phosphatas"/>
    <property type="match status" value="1"/>
</dbReference>
<evidence type="ECO:0000256" key="7">
    <source>
        <dbReference type="ARBA" id="ARBA00022801"/>
    </source>
</evidence>
<dbReference type="STRING" id="1076935.U4LMU2"/>
<sequence>MSSPTSNLEPACRPTTLRANSSAYFQGQLKNIQGSTATPQEDEVVVTEDGKTVRVKHSEQQYQIPADNSVAVPTATDLVATLFYTGKKPQDITGTEDEPNEKLPEYVSDLAIFEFIQTIDALSVPYQKSKAYHRVLDNNAQQPKVVEIAFTLPKMLELVDLRRHEDIWAFERKWGVEVILQKNDVFRRYKRLAVFDMDSTLIEQEVIDEIARVIGVVDEVSAITHRAMNGELDFTQSLRSRVALLKGAPASVFEDLKSVITFTPGARELCKALKALGFKLAVLSGGFIPLANYIKEELGLDYAFANQLVVNDDGTELTGELTGDIVDAEHKAVLLQRIAEENGIPLQQVFACGDGANDLKMMYKAGLGIAFNAKPTVQAEAPCRINTKTLRDVLYILGLSEDEQSQLI</sequence>
<dbReference type="SFLD" id="SFLDS00003">
    <property type="entry name" value="Haloacid_Dehalogenase"/>
    <property type="match status" value="1"/>
</dbReference>
<keyword evidence="9" id="KW-0718">Serine biosynthesis</keyword>
<dbReference type="PANTHER" id="PTHR43344">
    <property type="entry name" value="PHOSPHOSERINE PHOSPHATASE"/>
    <property type="match status" value="1"/>
</dbReference>
<dbReference type="Pfam" id="PF12710">
    <property type="entry name" value="HAD"/>
    <property type="match status" value="1"/>
</dbReference>
<dbReference type="EC" id="3.1.3.3" evidence="4"/>
<name>U4LMU2_PYROM</name>
<keyword evidence="8" id="KW-0460">Magnesium</keyword>
<evidence type="ECO:0000256" key="11">
    <source>
        <dbReference type="PIRSR" id="PIRSR604469-1"/>
    </source>
</evidence>
<dbReference type="FunFam" id="3.40.50.1000:FF:000143">
    <property type="entry name" value="Phosphoserine phosphatase serb"/>
    <property type="match status" value="1"/>
</dbReference>
<dbReference type="NCBIfam" id="TIGR01488">
    <property type="entry name" value="HAD-SF-IB"/>
    <property type="match status" value="1"/>
</dbReference>
<reference evidence="12 13" key="1">
    <citation type="journal article" date="2013" name="PLoS Genet.">
        <title>The genome and development-dependent transcriptomes of Pyronema confluens: a window into fungal evolution.</title>
        <authorList>
            <person name="Traeger S."/>
            <person name="Altegoer F."/>
            <person name="Freitag M."/>
            <person name="Gabaldon T."/>
            <person name="Kempken F."/>
            <person name="Kumar A."/>
            <person name="Marcet-Houben M."/>
            <person name="Poggeler S."/>
            <person name="Stajich J.E."/>
            <person name="Nowrousian M."/>
        </authorList>
    </citation>
    <scope>NUCLEOTIDE SEQUENCE [LARGE SCALE GENOMIC DNA]</scope>
    <source>
        <strain evidence="13">CBS 100304</strain>
        <tissue evidence="12">Vegetative mycelium</tissue>
    </source>
</reference>
<keyword evidence="13" id="KW-1185">Reference proteome</keyword>
<evidence type="ECO:0000256" key="6">
    <source>
        <dbReference type="ARBA" id="ARBA00022723"/>
    </source>
</evidence>
<dbReference type="eggNOG" id="KOG1615">
    <property type="taxonomic scope" value="Eukaryota"/>
</dbReference>
<dbReference type="Gene3D" id="3.40.50.1000">
    <property type="entry name" value="HAD superfamily/HAD-like"/>
    <property type="match status" value="1"/>
</dbReference>
<dbReference type="InterPro" id="IPR004469">
    <property type="entry name" value="PSP"/>
</dbReference>
<evidence type="ECO:0000313" key="12">
    <source>
        <dbReference type="EMBL" id="CCX15512.1"/>
    </source>
</evidence>
<evidence type="ECO:0000256" key="3">
    <source>
        <dbReference type="ARBA" id="ARBA00009184"/>
    </source>
</evidence>
<dbReference type="InterPro" id="IPR050582">
    <property type="entry name" value="HAD-like_SerB"/>
</dbReference>
<dbReference type="UniPathway" id="UPA00135">
    <property type="reaction ID" value="UER00198"/>
</dbReference>
<accession>U4LMU2</accession>
<dbReference type="GO" id="GO:0006564">
    <property type="term" value="P:L-serine biosynthetic process"/>
    <property type="evidence" value="ECO:0007669"/>
    <property type="project" value="UniProtKB-KW"/>
</dbReference>
<comment type="cofactor">
    <cofactor evidence="1">
        <name>Mg(2+)</name>
        <dbReference type="ChEBI" id="CHEBI:18420"/>
    </cofactor>
</comment>
<feature type="active site" description="Nucleophile" evidence="11">
    <location>
        <position position="196"/>
    </location>
</feature>
<dbReference type="CDD" id="cd07500">
    <property type="entry name" value="HAD_PSP"/>
    <property type="match status" value="1"/>
</dbReference>
<protein>
    <recommendedName>
        <fullName evidence="4">phosphoserine phosphatase</fullName>
        <ecNumber evidence="4">3.1.3.3</ecNumber>
    </recommendedName>
    <alternativeName>
        <fullName evidence="10">O-phosphoserine phosphohydrolase</fullName>
    </alternativeName>
</protein>
<dbReference type="EMBL" id="HF936188">
    <property type="protein sequence ID" value="CCX15512.1"/>
    <property type="molecule type" value="Genomic_DNA"/>
</dbReference>
<dbReference type="AlphaFoldDB" id="U4LMU2"/>
<dbReference type="NCBIfam" id="TIGR00338">
    <property type="entry name" value="serB"/>
    <property type="match status" value="1"/>
</dbReference>
<comment type="similarity">
    <text evidence="3">Belongs to the HAD-like hydrolase superfamily. SerB family.</text>
</comment>
<dbReference type="SFLD" id="SFLDF00029">
    <property type="entry name" value="phosphoserine_phosphatase"/>
    <property type="match status" value="1"/>
</dbReference>
<evidence type="ECO:0000256" key="1">
    <source>
        <dbReference type="ARBA" id="ARBA00001946"/>
    </source>
</evidence>
<evidence type="ECO:0000256" key="2">
    <source>
        <dbReference type="ARBA" id="ARBA00005135"/>
    </source>
</evidence>
<keyword evidence="6" id="KW-0479">Metal-binding</keyword>
<evidence type="ECO:0000256" key="4">
    <source>
        <dbReference type="ARBA" id="ARBA00012640"/>
    </source>
</evidence>
<comment type="pathway">
    <text evidence="2">Amino-acid biosynthesis; L-serine biosynthesis; L-serine from 3-phospho-D-glycerate: step 3/3.</text>
</comment>
<dbReference type="GO" id="GO:0000287">
    <property type="term" value="F:magnesium ion binding"/>
    <property type="evidence" value="ECO:0007669"/>
    <property type="project" value="TreeGrafter"/>
</dbReference>
<dbReference type="InterPro" id="IPR023214">
    <property type="entry name" value="HAD_sf"/>
</dbReference>
<gene>
    <name evidence="12" type="ORF">PCON_01840</name>
</gene>
<dbReference type="OMA" id="EWNVDVI"/>
<evidence type="ECO:0000256" key="9">
    <source>
        <dbReference type="ARBA" id="ARBA00023299"/>
    </source>
</evidence>
<dbReference type="OrthoDB" id="27226at2759"/>
<keyword evidence="5" id="KW-0028">Amino-acid biosynthesis</keyword>
<dbReference type="PANTHER" id="PTHR43344:SF2">
    <property type="entry name" value="PHOSPHOSERINE PHOSPHATASE"/>
    <property type="match status" value="1"/>
</dbReference>
<evidence type="ECO:0000256" key="10">
    <source>
        <dbReference type="ARBA" id="ARBA00031693"/>
    </source>
</evidence>
<evidence type="ECO:0000313" key="13">
    <source>
        <dbReference type="Proteomes" id="UP000018144"/>
    </source>
</evidence>
<dbReference type="GO" id="GO:0005737">
    <property type="term" value="C:cytoplasm"/>
    <property type="evidence" value="ECO:0007669"/>
    <property type="project" value="TreeGrafter"/>
</dbReference>
<dbReference type="GO" id="GO:0036424">
    <property type="term" value="F:L-phosphoserine phosphatase activity"/>
    <property type="evidence" value="ECO:0007669"/>
    <property type="project" value="InterPro"/>
</dbReference>
<proteinExistence type="inferred from homology"/>
<dbReference type="SFLD" id="SFLDG01137">
    <property type="entry name" value="C1.6.1:_Phosphoserine_Phosphat"/>
    <property type="match status" value="1"/>
</dbReference>
<keyword evidence="7" id="KW-0378">Hydrolase</keyword>